<dbReference type="InterPro" id="IPR020846">
    <property type="entry name" value="MFS_dom"/>
</dbReference>
<evidence type="ECO:0000256" key="4">
    <source>
        <dbReference type="ARBA" id="ARBA00023136"/>
    </source>
</evidence>
<dbReference type="SUPFAM" id="SSF103473">
    <property type="entry name" value="MFS general substrate transporter"/>
    <property type="match status" value="1"/>
</dbReference>
<feature type="transmembrane region" description="Helical" evidence="6">
    <location>
        <begin position="739"/>
        <end position="759"/>
    </location>
</feature>
<keyword evidence="10" id="KW-1185">Reference proteome</keyword>
<evidence type="ECO:0000256" key="3">
    <source>
        <dbReference type="ARBA" id="ARBA00022989"/>
    </source>
</evidence>
<comment type="subcellular location">
    <subcellularLocation>
        <location evidence="1">Membrane</location>
        <topology evidence="1">Multi-pass membrane protein</topology>
    </subcellularLocation>
</comment>
<dbReference type="Pfam" id="PF07690">
    <property type="entry name" value="MFS_1"/>
    <property type="match status" value="1"/>
</dbReference>
<sequence>MYFHRGLLVSHAVLSLCTPIMPTVQRDTLVPDGLLKRACINLDCSAIRITISNPPINLWIAELINSFNDYLHSLASPSSSNPKIIVISSDVPDFYIAAIDLHLLSTNHPVSASINVTDILNKYYENLSLLTSLAVIFIAEINGRAWGAGDEHAMHMDMRFAGPDAIFSAPEAALGLIHVGALQWLIEAVGSARTMEYMLSSAQVNATEAARIGWVNSAYPTASALRKHVDSLATRIAKFDAAALGAIKKSVSQQKPTQEMFDKDQATFDPAEQRPVSCSCEKKLMLQPYHVFLAKPSYLRQPFHAHNDDLKDLAYSVQVKRKVGSLSDFERRFGRQQRAFSDTSEKEQLNAAEINTTNTEQQKICHRHSVSESAASTIMAEEPQNYSSATKDKTSTASLERPNSPMTKKAKEKETESTDPSKYPTGLSLLLIFISLIATTLLVALDGTILATAIPTITNDFNSLNDIAWYNSSFLLTTCAFQLPWGKAYTLFNSKWVFLAAIAVFEVGSVVSGAAPNSMSLIIGRAVAGLGGGGIFSGCFIIIAESIPLSKRALYTGVIGGTFGIASVVGPLIGGAFTTKVSWRWCFYINLPIGAVTLAIVFFFLPTNLSRSSPTLRNSTYWQIFKKFDPIGTAIFIPSIICLLLALQWAGGEYSWSAPRVIATLTVFGVSFIAWIVVQTRLGEDATVPVSILKQRSVVGACVFTMFAAGAFTGVVYYLPTWFQAILSANAVQSGIYTLPLILTLIIISIASGGLVVLFGYYTPFLILGSIITCIGIGLLYTLTPTSSTGMWIGFQMLTGAGLGMSLEQCNIAIQTVLPDSQIPAATSLSMLVRSLGGALAVAICQNVFETTLRGNLRDLVPGVDLGFIEGSGATTLVENANQALGGDEGKVGEVLGLYNKALVQTFLVALVLAAVTLPAGLIVEWKSVKKEKKGGEKKGDVEACPASNVTNESGIQTEKI</sequence>
<dbReference type="Proteomes" id="UP001595075">
    <property type="component" value="Unassembled WGS sequence"/>
</dbReference>
<feature type="domain" description="Major facilitator superfamily (MFS) profile" evidence="8">
    <location>
        <begin position="432"/>
        <end position="929"/>
    </location>
</feature>
<evidence type="ECO:0000256" key="1">
    <source>
        <dbReference type="ARBA" id="ARBA00004141"/>
    </source>
</evidence>
<evidence type="ECO:0000256" key="2">
    <source>
        <dbReference type="ARBA" id="ARBA00022692"/>
    </source>
</evidence>
<dbReference type="Pfam" id="PF00378">
    <property type="entry name" value="ECH_1"/>
    <property type="match status" value="1"/>
</dbReference>
<dbReference type="Gene3D" id="1.20.1720.10">
    <property type="entry name" value="Multidrug resistance protein D"/>
    <property type="match status" value="1"/>
</dbReference>
<evidence type="ECO:0000313" key="10">
    <source>
        <dbReference type="Proteomes" id="UP001595075"/>
    </source>
</evidence>
<feature type="transmembrane region" description="Helical" evidence="6">
    <location>
        <begin position="427"/>
        <end position="455"/>
    </location>
</feature>
<feature type="transmembrane region" description="Helical" evidence="6">
    <location>
        <begin position="527"/>
        <end position="547"/>
    </location>
</feature>
<protein>
    <recommendedName>
        <fullName evidence="8">Major facilitator superfamily (MFS) profile domain-containing protein</fullName>
    </recommendedName>
</protein>
<dbReference type="PANTHER" id="PTHR23501:SF198">
    <property type="entry name" value="AZOLE RESISTANCE PROTEIN 1-RELATED"/>
    <property type="match status" value="1"/>
</dbReference>
<dbReference type="Gene3D" id="1.20.1250.20">
    <property type="entry name" value="MFS general substrate transporter like domains"/>
    <property type="match status" value="1"/>
</dbReference>
<feature type="region of interest" description="Disordered" evidence="5">
    <location>
        <begin position="374"/>
        <end position="422"/>
    </location>
</feature>
<keyword evidence="7" id="KW-0732">Signal</keyword>
<name>A0ABR4CF35_9HELO</name>
<feature type="transmembrane region" description="Helical" evidence="6">
    <location>
        <begin position="698"/>
        <end position="719"/>
    </location>
</feature>
<evidence type="ECO:0000256" key="7">
    <source>
        <dbReference type="SAM" id="SignalP"/>
    </source>
</evidence>
<feature type="signal peptide" evidence="7">
    <location>
        <begin position="1"/>
        <end position="22"/>
    </location>
</feature>
<feature type="transmembrane region" description="Helical" evidence="6">
    <location>
        <begin position="585"/>
        <end position="605"/>
    </location>
</feature>
<feature type="region of interest" description="Disordered" evidence="5">
    <location>
        <begin position="932"/>
        <end position="961"/>
    </location>
</feature>
<feature type="transmembrane region" description="Helical" evidence="6">
    <location>
        <begin position="902"/>
        <end position="924"/>
    </location>
</feature>
<comment type="caution">
    <text evidence="9">The sequence shown here is derived from an EMBL/GenBank/DDBJ whole genome shotgun (WGS) entry which is preliminary data.</text>
</comment>
<evidence type="ECO:0000259" key="8">
    <source>
        <dbReference type="PROSITE" id="PS50850"/>
    </source>
</evidence>
<dbReference type="PROSITE" id="PS00217">
    <property type="entry name" value="SUGAR_TRANSPORT_2"/>
    <property type="match status" value="1"/>
</dbReference>
<evidence type="ECO:0000256" key="5">
    <source>
        <dbReference type="SAM" id="MobiDB-lite"/>
    </source>
</evidence>
<feature type="chain" id="PRO_5045989449" description="Major facilitator superfamily (MFS) profile domain-containing protein" evidence="7">
    <location>
        <begin position="23"/>
        <end position="961"/>
    </location>
</feature>
<reference evidence="9 10" key="1">
    <citation type="journal article" date="2024" name="Commun. Biol.">
        <title>Comparative genomic analysis of thermophilic fungi reveals convergent evolutionary adaptations and gene losses.</title>
        <authorList>
            <person name="Steindorff A.S."/>
            <person name="Aguilar-Pontes M.V."/>
            <person name="Robinson A.J."/>
            <person name="Andreopoulos B."/>
            <person name="LaButti K."/>
            <person name="Kuo A."/>
            <person name="Mondo S."/>
            <person name="Riley R."/>
            <person name="Otillar R."/>
            <person name="Haridas S."/>
            <person name="Lipzen A."/>
            <person name="Grimwood J."/>
            <person name="Schmutz J."/>
            <person name="Clum A."/>
            <person name="Reid I.D."/>
            <person name="Moisan M.C."/>
            <person name="Butler G."/>
            <person name="Nguyen T.T.M."/>
            <person name="Dewar K."/>
            <person name="Conant G."/>
            <person name="Drula E."/>
            <person name="Henrissat B."/>
            <person name="Hansel C."/>
            <person name="Singer S."/>
            <person name="Hutchinson M.I."/>
            <person name="de Vries R.P."/>
            <person name="Natvig D.O."/>
            <person name="Powell A.J."/>
            <person name="Tsang A."/>
            <person name="Grigoriev I.V."/>
        </authorList>
    </citation>
    <scope>NUCLEOTIDE SEQUENCE [LARGE SCALE GENOMIC DNA]</scope>
    <source>
        <strain evidence="9 10">CBS 494.80</strain>
    </source>
</reference>
<keyword evidence="3 6" id="KW-1133">Transmembrane helix</keyword>
<feature type="compositionally biased region" description="Polar residues" evidence="5">
    <location>
        <begin position="948"/>
        <end position="961"/>
    </location>
</feature>
<feature type="transmembrane region" description="Helical" evidence="6">
    <location>
        <begin position="467"/>
        <end position="485"/>
    </location>
</feature>
<keyword evidence="2 6" id="KW-0812">Transmembrane</keyword>
<dbReference type="InterPro" id="IPR011701">
    <property type="entry name" value="MFS"/>
</dbReference>
<dbReference type="InterPro" id="IPR029045">
    <property type="entry name" value="ClpP/crotonase-like_dom_sf"/>
</dbReference>
<dbReference type="CDD" id="cd06558">
    <property type="entry name" value="crotonase-like"/>
    <property type="match status" value="1"/>
</dbReference>
<dbReference type="InterPro" id="IPR036259">
    <property type="entry name" value="MFS_trans_sf"/>
</dbReference>
<gene>
    <name evidence="9" type="ORF">VTL71DRAFT_14902</name>
</gene>
<feature type="transmembrane region" description="Helical" evidence="6">
    <location>
        <begin position="661"/>
        <end position="678"/>
    </location>
</feature>
<dbReference type="PROSITE" id="PS50850">
    <property type="entry name" value="MFS"/>
    <property type="match status" value="1"/>
</dbReference>
<evidence type="ECO:0000313" key="9">
    <source>
        <dbReference type="EMBL" id="KAL2068565.1"/>
    </source>
</evidence>
<feature type="transmembrane region" description="Helical" evidence="6">
    <location>
        <begin position="631"/>
        <end position="649"/>
    </location>
</feature>
<feature type="transmembrane region" description="Helical" evidence="6">
    <location>
        <begin position="553"/>
        <end position="573"/>
    </location>
</feature>
<accession>A0ABR4CF35</accession>
<organism evidence="9 10">
    <name type="scientific">Oculimacula yallundae</name>
    <dbReference type="NCBI Taxonomy" id="86028"/>
    <lineage>
        <taxon>Eukaryota</taxon>
        <taxon>Fungi</taxon>
        <taxon>Dikarya</taxon>
        <taxon>Ascomycota</taxon>
        <taxon>Pezizomycotina</taxon>
        <taxon>Leotiomycetes</taxon>
        <taxon>Helotiales</taxon>
        <taxon>Ploettnerulaceae</taxon>
        <taxon>Oculimacula</taxon>
    </lineage>
</organism>
<evidence type="ECO:0000256" key="6">
    <source>
        <dbReference type="SAM" id="Phobius"/>
    </source>
</evidence>
<dbReference type="InterPro" id="IPR001753">
    <property type="entry name" value="Enoyl-CoA_hydra/iso"/>
</dbReference>
<keyword evidence="4 6" id="KW-0472">Membrane</keyword>
<dbReference type="Gene3D" id="3.90.226.10">
    <property type="entry name" value="2-enoyl-CoA Hydratase, Chain A, domain 1"/>
    <property type="match status" value="1"/>
</dbReference>
<dbReference type="PANTHER" id="PTHR23501">
    <property type="entry name" value="MAJOR FACILITATOR SUPERFAMILY"/>
    <property type="match status" value="1"/>
</dbReference>
<dbReference type="SUPFAM" id="SSF52096">
    <property type="entry name" value="ClpP/crotonase"/>
    <property type="match status" value="1"/>
</dbReference>
<dbReference type="EMBL" id="JAZHXI010000008">
    <property type="protein sequence ID" value="KAL2068565.1"/>
    <property type="molecule type" value="Genomic_DNA"/>
</dbReference>
<dbReference type="CDD" id="cd17502">
    <property type="entry name" value="MFS_Azr1_MDR_like"/>
    <property type="match status" value="1"/>
</dbReference>
<proteinExistence type="predicted"/>
<dbReference type="InterPro" id="IPR005829">
    <property type="entry name" value="Sugar_transporter_CS"/>
</dbReference>
<feature type="transmembrane region" description="Helical" evidence="6">
    <location>
        <begin position="765"/>
        <end position="783"/>
    </location>
</feature>